<keyword evidence="2" id="KW-0812">Transmembrane</keyword>
<proteinExistence type="predicted"/>
<sequence length="125" mass="12695">MMTSPRRGTARASALWRDETGATTVLAALLIAAIVGLMLVGVLAGKNLIVVRQAAVAADLSAVAGAIAAQEGDRACDSAGRIARANHAAIVSCDRLGEDVQVTVERSGRRSTARAGPAEGLDDTS</sequence>
<keyword evidence="4" id="KW-1185">Reference proteome</keyword>
<name>A0A0K2GXP1_9CORY</name>
<evidence type="ECO:0000256" key="2">
    <source>
        <dbReference type="SAM" id="Phobius"/>
    </source>
</evidence>
<organism evidence="3 4">
    <name type="scientific">Corynebacterium lactis RW2-5</name>
    <dbReference type="NCBI Taxonomy" id="1408189"/>
    <lineage>
        <taxon>Bacteria</taxon>
        <taxon>Bacillati</taxon>
        <taxon>Actinomycetota</taxon>
        <taxon>Actinomycetes</taxon>
        <taxon>Mycobacteriales</taxon>
        <taxon>Corynebacteriaceae</taxon>
        <taxon>Corynebacterium</taxon>
    </lineage>
</organism>
<dbReference type="EMBL" id="CP006841">
    <property type="protein sequence ID" value="ALA66555.1"/>
    <property type="molecule type" value="Genomic_DNA"/>
</dbReference>
<gene>
    <name evidence="3" type="ORF">CLAC_01090</name>
</gene>
<keyword evidence="2" id="KW-0472">Membrane</keyword>
<dbReference type="AlphaFoldDB" id="A0A0K2GXP1"/>
<accession>A0A0K2GXP1</accession>
<evidence type="ECO:0000313" key="4">
    <source>
        <dbReference type="Proteomes" id="UP000058446"/>
    </source>
</evidence>
<evidence type="ECO:0000256" key="1">
    <source>
        <dbReference type="SAM" id="MobiDB-lite"/>
    </source>
</evidence>
<feature type="transmembrane region" description="Helical" evidence="2">
    <location>
        <begin position="20"/>
        <end position="44"/>
    </location>
</feature>
<reference evidence="3 4" key="1">
    <citation type="submission" date="2013-10" db="EMBL/GenBank/DDBJ databases">
        <title>Complete genome sequence of Corynebacterium lactis DSM 45799(T), isolated from raw cow milk.</title>
        <authorList>
            <person name="Ruckert C."/>
            <person name="Albersmeier A."/>
            <person name="Lipski A."/>
            <person name="Kalinowski J."/>
        </authorList>
    </citation>
    <scope>NUCLEOTIDE SEQUENCE [LARGE SCALE GENOMIC DNA]</scope>
    <source>
        <strain evidence="3 4">RW2-5</strain>
    </source>
</reference>
<evidence type="ECO:0000313" key="3">
    <source>
        <dbReference type="EMBL" id="ALA66555.1"/>
    </source>
</evidence>
<protein>
    <submittedName>
        <fullName evidence="3">Uncharacterized protein</fullName>
    </submittedName>
</protein>
<dbReference type="InterPro" id="IPR021202">
    <property type="entry name" value="Rv3654c-like"/>
</dbReference>
<dbReference type="NCBIfam" id="TIGR03816">
    <property type="entry name" value="tadE_like_DECH"/>
    <property type="match status" value="1"/>
</dbReference>
<dbReference type="PATRIC" id="fig|1408189.4.peg.217"/>
<feature type="region of interest" description="Disordered" evidence="1">
    <location>
        <begin position="104"/>
        <end position="125"/>
    </location>
</feature>
<dbReference type="KEGG" id="clw:CLAC_01090"/>
<dbReference type="Proteomes" id="UP000058446">
    <property type="component" value="Chromosome"/>
</dbReference>
<dbReference type="RefSeq" id="WP_245621921.1">
    <property type="nucleotide sequence ID" value="NZ_CP006841.1"/>
</dbReference>
<keyword evidence="2" id="KW-1133">Transmembrane helix</keyword>
<dbReference type="STRING" id="1408189.CLAC_01090"/>